<evidence type="ECO:0000256" key="1">
    <source>
        <dbReference type="SAM" id="MobiDB-lite"/>
    </source>
</evidence>
<dbReference type="EMBL" id="MTKT01001932">
    <property type="protein sequence ID" value="OWM83236.1"/>
    <property type="molecule type" value="Genomic_DNA"/>
</dbReference>
<sequence length="112" mass="13332">MERGQQLHIIGEKEKKGVKGRKLRVRDGDGSCGRRSENRANDGVRKLMVRKWRLRAKVKRRKEKLRMVIVMKWPRRLPLRESMRRERMRDGCSQEVAVMKKMGEEDGGKEWS</sequence>
<feature type="compositionally biased region" description="Basic and acidic residues" evidence="1">
    <location>
        <begin position="25"/>
        <end position="39"/>
    </location>
</feature>
<protein>
    <submittedName>
        <fullName evidence="2">Uncharacterized protein</fullName>
    </submittedName>
</protein>
<name>A0A218XEU4_PUNGR</name>
<gene>
    <name evidence="2" type="ORF">CDL15_Pgr012717</name>
</gene>
<reference evidence="3" key="1">
    <citation type="journal article" date="2017" name="Plant J.">
        <title>The pomegranate (Punica granatum L.) genome and the genomics of punicalagin biosynthesis.</title>
        <authorList>
            <person name="Qin G."/>
            <person name="Xu C."/>
            <person name="Ming R."/>
            <person name="Tang H."/>
            <person name="Guyot R."/>
            <person name="Kramer E.M."/>
            <person name="Hu Y."/>
            <person name="Yi X."/>
            <person name="Qi Y."/>
            <person name="Xu X."/>
            <person name="Gao Z."/>
            <person name="Pan H."/>
            <person name="Jian J."/>
            <person name="Tian Y."/>
            <person name="Yue Z."/>
            <person name="Xu Y."/>
        </authorList>
    </citation>
    <scope>NUCLEOTIDE SEQUENCE [LARGE SCALE GENOMIC DNA]</scope>
    <source>
        <strain evidence="3">cv. Dabenzi</strain>
    </source>
</reference>
<evidence type="ECO:0000313" key="2">
    <source>
        <dbReference type="EMBL" id="OWM83236.1"/>
    </source>
</evidence>
<feature type="region of interest" description="Disordered" evidence="1">
    <location>
        <begin position="14"/>
        <end position="39"/>
    </location>
</feature>
<proteinExistence type="predicted"/>
<evidence type="ECO:0000313" key="3">
    <source>
        <dbReference type="Proteomes" id="UP000197138"/>
    </source>
</evidence>
<dbReference type="AlphaFoldDB" id="A0A218XEU4"/>
<dbReference type="Proteomes" id="UP000197138">
    <property type="component" value="Unassembled WGS sequence"/>
</dbReference>
<accession>A0A218XEU4</accession>
<comment type="caution">
    <text evidence="2">The sequence shown here is derived from an EMBL/GenBank/DDBJ whole genome shotgun (WGS) entry which is preliminary data.</text>
</comment>
<organism evidence="2 3">
    <name type="scientific">Punica granatum</name>
    <name type="common">Pomegranate</name>
    <dbReference type="NCBI Taxonomy" id="22663"/>
    <lineage>
        <taxon>Eukaryota</taxon>
        <taxon>Viridiplantae</taxon>
        <taxon>Streptophyta</taxon>
        <taxon>Embryophyta</taxon>
        <taxon>Tracheophyta</taxon>
        <taxon>Spermatophyta</taxon>
        <taxon>Magnoliopsida</taxon>
        <taxon>eudicotyledons</taxon>
        <taxon>Gunneridae</taxon>
        <taxon>Pentapetalae</taxon>
        <taxon>rosids</taxon>
        <taxon>malvids</taxon>
        <taxon>Myrtales</taxon>
        <taxon>Lythraceae</taxon>
        <taxon>Punica</taxon>
    </lineage>
</organism>